<accession>A0A5Q2RP76</accession>
<dbReference type="EMBL" id="CP045851">
    <property type="protein sequence ID" value="QGG95005.1"/>
    <property type="molecule type" value="Genomic_DNA"/>
</dbReference>
<dbReference type="Pfam" id="PF07848">
    <property type="entry name" value="PaaX"/>
    <property type="match status" value="1"/>
</dbReference>
<evidence type="ECO:0000259" key="1">
    <source>
        <dbReference type="Pfam" id="PF07848"/>
    </source>
</evidence>
<dbReference type="GO" id="GO:0006351">
    <property type="term" value="P:DNA-templated transcription"/>
    <property type="evidence" value="ECO:0007669"/>
    <property type="project" value="TreeGrafter"/>
</dbReference>
<keyword evidence="3" id="KW-1185">Reference proteome</keyword>
<dbReference type="PANTHER" id="PTHR30319">
    <property type="entry name" value="PHENYLACETIC ACID REGULATOR-RELATED TRANSCRIPTIONAL REPRESSOR"/>
    <property type="match status" value="1"/>
</dbReference>
<dbReference type="InterPro" id="IPR036388">
    <property type="entry name" value="WH-like_DNA-bd_sf"/>
</dbReference>
<protein>
    <submittedName>
        <fullName evidence="2">PaaX domain-containing protein, C-domain protein</fullName>
    </submittedName>
</protein>
<proteinExistence type="predicted"/>
<dbReference type="InterPro" id="IPR012906">
    <property type="entry name" value="PaaX-like_N"/>
</dbReference>
<dbReference type="Gene3D" id="3.30.70.2650">
    <property type="match status" value="1"/>
</dbReference>
<dbReference type="AlphaFoldDB" id="A0A5Q2RP76"/>
<reference evidence="2 3" key="1">
    <citation type="submission" date="2019-11" db="EMBL/GenBank/DDBJ databases">
        <authorList>
            <person name="He Y."/>
        </authorList>
    </citation>
    <scope>NUCLEOTIDE SEQUENCE [LARGE SCALE GENOMIC DNA]</scope>
    <source>
        <strain evidence="2 3">SCSIO 58843</strain>
    </source>
</reference>
<dbReference type="Proteomes" id="UP000334019">
    <property type="component" value="Chromosome"/>
</dbReference>
<feature type="domain" description="Transcriptional repressor PaaX-like N-terminal" evidence="1">
    <location>
        <begin position="28"/>
        <end position="80"/>
    </location>
</feature>
<dbReference type="Gene3D" id="1.10.10.10">
    <property type="entry name" value="Winged helix-like DNA-binding domain superfamily/Winged helix DNA-binding domain"/>
    <property type="match status" value="1"/>
</dbReference>
<organism evidence="2 3">
    <name type="scientific">Actinomarinicola tropica</name>
    <dbReference type="NCBI Taxonomy" id="2789776"/>
    <lineage>
        <taxon>Bacteria</taxon>
        <taxon>Bacillati</taxon>
        <taxon>Actinomycetota</taxon>
        <taxon>Acidimicrobiia</taxon>
        <taxon>Acidimicrobiales</taxon>
        <taxon>Iamiaceae</taxon>
        <taxon>Actinomarinicola</taxon>
    </lineage>
</organism>
<dbReference type="KEGG" id="atq:GH723_07745"/>
<evidence type="ECO:0000313" key="3">
    <source>
        <dbReference type="Proteomes" id="UP000334019"/>
    </source>
</evidence>
<dbReference type="PANTHER" id="PTHR30319:SF1">
    <property type="entry name" value="TRANSCRIPTIONAL REPRESSOR PAAX"/>
    <property type="match status" value="1"/>
</dbReference>
<dbReference type="Gene3D" id="1.20.58.1460">
    <property type="match status" value="1"/>
</dbReference>
<sequence length="275" mass="29886">MSRVRNARGEDDVTRTDGADGARRALTARSVLLSVLLGTDPPRLPVSLLVGTTELFGISEGTTRTALSRMVAAGELRADDGRYEIAAPRLLQRQARQARSRRGATEPWEVGDAWLQAVVVVEGRRPADERAALRVALVDARLAELREGVWLRPANLGDVPPALAADPTLVWMRAHPDGPAALAARLWDLGSWSATADDLRSQLADVTPVLEAGDRTALAAGFVLSAAVLRHFQADPLLPRDLRPAGWPGDGLRGDYDRFDAAYRGVLRAWFDEHR</sequence>
<name>A0A5Q2RP76_9ACTN</name>
<gene>
    <name evidence="2" type="ORF">GH723_07745</name>
</gene>
<evidence type="ECO:0000313" key="2">
    <source>
        <dbReference type="EMBL" id="QGG95005.1"/>
    </source>
</evidence>